<gene>
    <name evidence="1" type="ORF">NKE59_09505</name>
</gene>
<dbReference type="RefSeq" id="WP_353438778.1">
    <property type="nucleotide sequence ID" value="NZ_CP099959.1"/>
</dbReference>
<proteinExistence type="predicted"/>
<dbReference type="EMBL" id="CP099959">
    <property type="protein sequence ID" value="XCC57700.1"/>
    <property type="molecule type" value="Genomic_DNA"/>
</dbReference>
<reference evidence="1" key="1">
    <citation type="submission" date="2022-06" db="EMBL/GenBank/DDBJ databases">
        <title>New Polynucleobacter species.</title>
        <authorList>
            <person name="Hahn M.W."/>
        </authorList>
    </citation>
    <scope>NUCLEOTIDE SEQUENCE</scope>
    <source>
        <strain evidence="1">UK-FUSCHL-C3</strain>
    </source>
</reference>
<protein>
    <submittedName>
        <fullName evidence="1">Uncharacterized protein</fullName>
    </submittedName>
</protein>
<dbReference type="AlphaFoldDB" id="A0AAU8A2R4"/>
<accession>A0AAU8A2R4</accession>
<sequence>MNSKLVQEAPYHPGYEDASFESAENPIMTELNQYRKMNARYMETAKKIVEFLGSGSKAAA</sequence>
<name>A0AAU8A2R4_9BURK</name>
<organism evidence="1">
    <name type="scientific">Polynucleobacter sp. UK-FUSCHL-C3</name>
    <dbReference type="NCBI Taxonomy" id="2955208"/>
    <lineage>
        <taxon>Bacteria</taxon>
        <taxon>Pseudomonadati</taxon>
        <taxon>Pseudomonadota</taxon>
        <taxon>Betaproteobacteria</taxon>
        <taxon>Burkholderiales</taxon>
        <taxon>Burkholderiaceae</taxon>
        <taxon>Polynucleobacter</taxon>
    </lineage>
</organism>
<evidence type="ECO:0000313" key="1">
    <source>
        <dbReference type="EMBL" id="XCC57700.1"/>
    </source>
</evidence>